<dbReference type="PANTHER" id="PTHR47331">
    <property type="entry name" value="PHD-TYPE DOMAIN-CONTAINING PROTEIN"/>
    <property type="match status" value="1"/>
</dbReference>
<evidence type="ECO:0008006" key="5">
    <source>
        <dbReference type="Google" id="ProtNLM"/>
    </source>
</evidence>
<gene>
    <name evidence="3" type="ORF">AAFF_G00210020</name>
</gene>
<dbReference type="EMBL" id="JAINUG010000028">
    <property type="protein sequence ID" value="KAJ8409961.1"/>
    <property type="molecule type" value="Genomic_DNA"/>
</dbReference>
<evidence type="ECO:0000313" key="3">
    <source>
        <dbReference type="EMBL" id="KAJ8409961.1"/>
    </source>
</evidence>
<comment type="caution">
    <text evidence="3">The sequence shown here is derived from an EMBL/GenBank/DDBJ whole genome shotgun (WGS) entry which is preliminary data.</text>
</comment>
<accession>A0AAD7WUH2</accession>
<sequence>MAPVENCLVNTASEVSYVNRPSYVCKLLLKISKVIIRNGNRTLEAYAVLDDGSQRTILLHAAAKKLGLEGKPEDLALCTVRQELQVLHGAAISFTISPAAEPMKSFKIHSAFTAEQLGLAEHTYPVSTLQKKYRHLAGLPLQSLNRVHSVLLIGSDCTHLITPIEPVRLGPPAGPAAVRTHLGWTLQGPAQDITHSRDVTQCLFTPTLSPMDLLSHVEKLQMDVLPYRSKNAAVRSQQDQVAVHILQEQTVRVNIDGIERYTTPLLRVKNMPQLQAPPEAVLPQLRGIEKRLMKAPGQAAAYQVENHKLEEAGYAVKLEPHQVENTEEAWPALGPSLLTVLLHFRENSLAFSSDIRGMFHQVQLLPTDRPLLRFLWRDLKQDIPPSVYEWQCHTQLEQRSLCSAWDKKREWDDTQLPDDLLFAWRSWETELEHLPKITLPRTESPEGKVDVSFLAARSRVAPKKQQSIPRLELCAALTGAQLSKTVLTWLLSDLCRYKVFVGTRVAEVQELTESATWRHVPSGDNPADDITCGLALRDLNEGHRWTHGPAFLKRPSEEWPGQPCSFPNEPESEMRWSVVTVLATSVHSLPDPQQHQTLSEYLKIAVDTAAPITADAYAVAELEVLRHAQGDSFPDEVAQLKAGKPVTKSSRLLSLAPELNKATGLIRVGGHLRRSSDLASDVIHPIVLDPQHPLTRLIIQDYYDKLHHPGQERVFTEIRRCYWVLHGREAVRRHQRKCAGCRKWRGHPDPPKMADLPPARQRIFKPAFYSTGVDCFGPYIIKIGRRNEKSPAGKAPHELLCNQVVYEGPEILGRRRWRHSQILADHFWKHFIKHYLPGLQACQKWRTEAAADLQVGDIVMIIDNQLPRALWPVGKVTQVFPGADNRVRSAEVLVKDRTYTWPVARLISLPALPEEE</sequence>
<dbReference type="AlphaFoldDB" id="A0AAD7WUH2"/>
<evidence type="ECO:0000259" key="2">
    <source>
        <dbReference type="Pfam" id="PF18701"/>
    </source>
</evidence>
<evidence type="ECO:0000259" key="1">
    <source>
        <dbReference type="Pfam" id="PF17921"/>
    </source>
</evidence>
<dbReference type="Pfam" id="PF18701">
    <property type="entry name" value="DUF5641"/>
    <property type="match status" value="1"/>
</dbReference>
<dbReference type="Pfam" id="PF17921">
    <property type="entry name" value="Integrase_H2C2"/>
    <property type="match status" value="1"/>
</dbReference>
<feature type="domain" description="Integrase zinc-binding" evidence="1">
    <location>
        <begin position="692"/>
        <end position="744"/>
    </location>
</feature>
<dbReference type="InterPro" id="IPR008042">
    <property type="entry name" value="Retrotrans_Pao"/>
</dbReference>
<dbReference type="Proteomes" id="UP001221898">
    <property type="component" value="Unassembled WGS sequence"/>
</dbReference>
<protein>
    <recommendedName>
        <fullName evidence="5">DUF5641 domain-containing protein</fullName>
    </recommendedName>
</protein>
<reference evidence="3" key="1">
    <citation type="journal article" date="2023" name="Science">
        <title>Genome structures resolve the early diversification of teleost fishes.</title>
        <authorList>
            <person name="Parey E."/>
            <person name="Louis A."/>
            <person name="Montfort J."/>
            <person name="Bouchez O."/>
            <person name="Roques C."/>
            <person name="Iampietro C."/>
            <person name="Lluch J."/>
            <person name="Castinel A."/>
            <person name="Donnadieu C."/>
            <person name="Desvignes T."/>
            <person name="Floi Bucao C."/>
            <person name="Jouanno E."/>
            <person name="Wen M."/>
            <person name="Mejri S."/>
            <person name="Dirks R."/>
            <person name="Jansen H."/>
            <person name="Henkel C."/>
            <person name="Chen W.J."/>
            <person name="Zahm M."/>
            <person name="Cabau C."/>
            <person name="Klopp C."/>
            <person name="Thompson A.W."/>
            <person name="Robinson-Rechavi M."/>
            <person name="Braasch I."/>
            <person name="Lecointre G."/>
            <person name="Bobe J."/>
            <person name="Postlethwait J.H."/>
            <person name="Berthelot C."/>
            <person name="Roest Crollius H."/>
            <person name="Guiguen Y."/>
        </authorList>
    </citation>
    <scope>NUCLEOTIDE SEQUENCE</scope>
    <source>
        <strain evidence="3">NC1722</strain>
    </source>
</reference>
<feature type="domain" description="DUF5641" evidence="2">
    <location>
        <begin position="815"/>
        <end position="909"/>
    </location>
</feature>
<keyword evidence="4" id="KW-1185">Reference proteome</keyword>
<name>A0AAD7WUH2_9TELE</name>
<proteinExistence type="predicted"/>
<dbReference type="InterPro" id="IPR040676">
    <property type="entry name" value="DUF5641"/>
</dbReference>
<dbReference type="InterPro" id="IPR041588">
    <property type="entry name" value="Integrase_H2C2"/>
</dbReference>
<evidence type="ECO:0000313" key="4">
    <source>
        <dbReference type="Proteomes" id="UP001221898"/>
    </source>
</evidence>
<dbReference type="PANTHER" id="PTHR47331:SF1">
    <property type="entry name" value="GAG-LIKE PROTEIN"/>
    <property type="match status" value="1"/>
</dbReference>
<dbReference type="Pfam" id="PF05380">
    <property type="entry name" value="Peptidase_A17"/>
    <property type="match status" value="1"/>
</dbReference>
<organism evidence="3 4">
    <name type="scientific">Aldrovandia affinis</name>
    <dbReference type="NCBI Taxonomy" id="143900"/>
    <lineage>
        <taxon>Eukaryota</taxon>
        <taxon>Metazoa</taxon>
        <taxon>Chordata</taxon>
        <taxon>Craniata</taxon>
        <taxon>Vertebrata</taxon>
        <taxon>Euteleostomi</taxon>
        <taxon>Actinopterygii</taxon>
        <taxon>Neopterygii</taxon>
        <taxon>Teleostei</taxon>
        <taxon>Notacanthiformes</taxon>
        <taxon>Halosauridae</taxon>
        <taxon>Aldrovandia</taxon>
    </lineage>
</organism>